<dbReference type="Gene3D" id="2.30.180.10">
    <property type="entry name" value="FAS1 domain"/>
    <property type="match status" value="1"/>
</dbReference>
<keyword evidence="3" id="KW-1185">Reference proteome</keyword>
<reference evidence="2 3" key="1">
    <citation type="submission" date="2021-05" db="EMBL/GenBank/DDBJ databases">
        <title>Aequorivita echinoideorum JCM 30378 genome.</title>
        <authorList>
            <person name="Zhang H."/>
            <person name="Li C."/>
        </authorList>
    </citation>
    <scope>NUCLEOTIDE SEQUENCE [LARGE SCALE GENOMIC DNA]</scope>
    <source>
        <strain evidence="2 3">JCM30378</strain>
    </source>
</reference>
<evidence type="ECO:0000313" key="2">
    <source>
        <dbReference type="EMBL" id="MBT0608641.1"/>
    </source>
</evidence>
<dbReference type="SUPFAM" id="SSF82153">
    <property type="entry name" value="FAS1 domain"/>
    <property type="match status" value="1"/>
</dbReference>
<dbReference type="SMART" id="SM00554">
    <property type="entry name" value="FAS1"/>
    <property type="match status" value="1"/>
</dbReference>
<dbReference type="PROSITE" id="PS50213">
    <property type="entry name" value="FAS1"/>
    <property type="match status" value="1"/>
</dbReference>
<accession>A0ABS5S5Z8</accession>
<dbReference type="InterPro" id="IPR000782">
    <property type="entry name" value="FAS1_domain"/>
</dbReference>
<dbReference type="Proteomes" id="UP001297092">
    <property type="component" value="Unassembled WGS sequence"/>
</dbReference>
<name>A0ABS5S5Z8_9FLAO</name>
<gene>
    <name evidence="2" type="ORF">KIV10_10635</name>
</gene>
<evidence type="ECO:0000259" key="1">
    <source>
        <dbReference type="PROSITE" id="PS50213"/>
    </source>
</evidence>
<dbReference type="InterPro" id="IPR036378">
    <property type="entry name" value="FAS1_dom_sf"/>
</dbReference>
<organism evidence="2 3">
    <name type="scientific">Aequorivita echinoideorum</name>
    <dbReference type="NCBI Taxonomy" id="1549647"/>
    <lineage>
        <taxon>Bacteria</taxon>
        <taxon>Pseudomonadati</taxon>
        <taxon>Bacteroidota</taxon>
        <taxon>Flavobacteriia</taxon>
        <taxon>Flavobacteriales</taxon>
        <taxon>Flavobacteriaceae</taxon>
        <taxon>Aequorivita</taxon>
    </lineage>
</organism>
<dbReference type="EMBL" id="JAHCTB010000004">
    <property type="protein sequence ID" value="MBT0608641.1"/>
    <property type="molecule type" value="Genomic_DNA"/>
</dbReference>
<protein>
    <submittedName>
        <fullName evidence="2">Fasciclin domain-containing protein</fullName>
    </submittedName>
</protein>
<proteinExistence type="predicted"/>
<feature type="domain" description="FAS1" evidence="1">
    <location>
        <begin position="44"/>
        <end position="187"/>
    </location>
</feature>
<comment type="caution">
    <text evidence="2">The sequence shown here is derived from an EMBL/GenBank/DDBJ whole genome shotgun (WGS) entry which is preliminary data.</text>
</comment>
<dbReference type="Pfam" id="PF02469">
    <property type="entry name" value="Fasciclin"/>
    <property type="match status" value="1"/>
</dbReference>
<sequence length="191" mass="21128">MLSKNILSFVVITLVTLSVTAQKYKTTDMQTVTDQWNENIFTSDKTIAENISEAPELTILAKAMKDNAALQAALEKEEMVTIFITKDSAFANLPEKTRDSISENPILMASMVKFQTIPGRMDSYAIKDAVEKNGGLAYFSNLNGSRIGIKEVGGKLYLIDEENRTALLSGVNFYHKNGFFHIVDGVVLPPK</sequence>
<dbReference type="RefSeq" id="WP_214113499.1">
    <property type="nucleotide sequence ID" value="NZ_JAHCTB010000004.1"/>
</dbReference>
<evidence type="ECO:0000313" key="3">
    <source>
        <dbReference type="Proteomes" id="UP001297092"/>
    </source>
</evidence>